<dbReference type="EMBL" id="GG704912">
    <property type="protein sequence ID" value="EAS31014.3"/>
    <property type="molecule type" value="Genomic_DNA"/>
</dbReference>
<dbReference type="GeneID" id="4561812"/>
<dbReference type="KEGG" id="cim:CIMG_06493"/>
<dbReference type="RefSeq" id="XP_001242597.2">
    <property type="nucleotide sequence ID" value="XM_001242596.2"/>
</dbReference>
<gene>
    <name evidence="1" type="ORF">CIMG_06493</name>
</gene>
<dbReference type="AlphaFoldDB" id="J3K886"/>
<dbReference type="OMA" id="WCCERRR"/>
<evidence type="ECO:0000313" key="2">
    <source>
        <dbReference type="Proteomes" id="UP000001261"/>
    </source>
</evidence>
<organism evidence="1 2">
    <name type="scientific">Coccidioides immitis (strain RS)</name>
    <name type="common">Valley fever fungus</name>
    <dbReference type="NCBI Taxonomy" id="246410"/>
    <lineage>
        <taxon>Eukaryota</taxon>
        <taxon>Fungi</taxon>
        <taxon>Dikarya</taxon>
        <taxon>Ascomycota</taxon>
        <taxon>Pezizomycotina</taxon>
        <taxon>Eurotiomycetes</taxon>
        <taxon>Eurotiomycetidae</taxon>
        <taxon>Onygenales</taxon>
        <taxon>Onygenaceae</taxon>
        <taxon>Coccidioides</taxon>
    </lineage>
</organism>
<name>J3K886_COCIM</name>
<proteinExistence type="predicted"/>
<sequence length="170" mass="19670">MWRTRVASHVVYIRETRGGVVHSLENPGSRTNNDDSSKVNFVPRNFWACVFNLAVTAQTWSFSANGRYLGAYYFPTRIVIAIPLLGRYVVSLYEGSKRSGTKMKAKTWDGVWCCERRRQGKRRPRARLKALLGRFSDHTQERRGWRARPNMVRLCQLVPALASQHYHRGN</sequence>
<reference evidence="2" key="2">
    <citation type="journal article" date="2010" name="Genome Res.">
        <title>Population genomic sequencing of Coccidioides fungi reveals recent hybridization and transposon control.</title>
        <authorList>
            <person name="Neafsey D.E."/>
            <person name="Barker B.M."/>
            <person name="Sharpton T.J."/>
            <person name="Stajich J.E."/>
            <person name="Park D.J."/>
            <person name="Whiston E."/>
            <person name="Hung C.-Y."/>
            <person name="McMahan C."/>
            <person name="White J."/>
            <person name="Sykes S."/>
            <person name="Heiman D."/>
            <person name="Young S."/>
            <person name="Zeng Q."/>
            <person name="Abouelleil A."/>
            <person name="Aftuck L."/>
            <person name="Bessette D."/>
            <person name="Brown A."/>
            <person name="FitzGerald M."/>
            <person name="Lui A."/>
            <person name="Macdonald J.P."/>
            <person name="Priest M."/>
            <person name="Orbach M.J."/>
            <person name="Galgiani J.N."/>
            <person name="Kirkland T.N."/>
            <person name="Cole G.T."/>
            <person name="Birren B.W."/>
            <person name="Henn M.R."/>
            <person name="Taylor J.W."/>
            <person name="Rounsley S.D."/>
        </authorList>
    </citation>
    <scope>GENOME REANNOTATION</scope>
    <source>
        <strain evidence="2">RS</strain>
    </source>
</reference>
<dbReference type="Proteomes" id="UP000001261">
    <property type="component" value="Unassembled WGS sequence"/>
</dbReference>
<keyword evidence="2" id="KW-1185">Reference proteome</keyword>
<accession>J3K886</accession>
<protein>
    <submittedName>
        <fullName evidence="1">Uncharacterized protein</fullName>
    </submittedName>
</protein>
<evidence type="ECO:0000313" key="1">
    <source>
        <dbReference type="EMBL" id="EAS31014.3"/>
    </source>
</evidence>
<dbReference type="VEuPathDB" id="FungiDB:CIMG_06493"/>
<dbReference type="InParanoid" id="J3K886"/>
<reference evidence="2" key="1">
    <citation type="journal article" date="2009" name="Genome Res.">
        <title>Comparative genomic analyses of the human fungal pathogens Coccidioides and their relatives.</title>
        <authorList>
            <person name="Sharpton T.J."/>
            <person name="Stajich J.E."/>
            <person name="Rounsley S.D."/>
            <person name="Gardner M.J."/>
            <person name="Wortman J.R."/>
            <person name="Jordar V.S."/>
            <person name="Maiti R."/>
            <person name="Kodira C.D."/>
            <person name="Neafsey D.E."/>
            <person name="Zeng Q."/>
            <person name="Hung C.-Y."/>
            <person name="McMahan C."/>
            <person name="Muszewska A."/>
            <person name="Grynberg M."/>
            <person name="Mandel M.A."/>
            <person name="Kellner E.M."/>
            <person name="Barker B.M."/>
            <person name="Galgiani J.N."/>
            <person name="Orbach M.J."/>
            <person name="Kirkland T.N."/>
            <person name="Cole G.T."/>
            <person name="Henn M.R."/>
            <person name="Birren B.W."/>
            <person name="Taylor J.W."/>
        </authorList>
    </citation>
    <scope>NUCLEOTIDE SEQUENCE [LARGE SCALE GENOMIC DNA]</scope>
    <source>
        <strain evidence="2">RS</strain>
    </source>
</reference>